<accession>T1KM31</accession>
<dbReference type="PROSITE" id="PS00028">
    <property type="entry name" value="ZINC_FINGER_C2H2_1"/>
    <property type="match status" value="1"/>
</dbReference>
<gene>
    <name evidence="8" type="primary">107365587</name>
</gene>
<dbReference type="PANTHER" id="PTHR24409:SF295">
    <property type="entry name" value="AZ2-RELATED"/>
    <property type="match status" value="1"/>
</dbReference>
<dbReference type="GO" id="GO:0000981">
    <property type="term" value="F:DNA-binding transcription factor activity, RNA polymerase II-specific"/>
    <property type="evidence" value="ECO:0007669"/>
    <property type="project" value="TreeGrafter"/>
</dbReference>
<keyword evidence="2" id="KW-0677">Repeat</keyword>
<dbReference type="HOGENOM" id="CLU_437650_0_0_1"/>
<dbReference type="Gene3D" id="3.30.160.60">
    <property type="entry name" value="Classic Zinc Finger"/>
    <property type="match status" value="1"/>
</dbReference>
<keyword evidence="4" id="KW-0862">Zinc</keyword>
<evidence type="ECO:0000313" key="9">
    <source>
        <dbReference type="Proteomes" id="UP000015104"/>
    </source>
</evidence>
<evidence type="ECO:0000256" key="2">
    <source>
        <dbReference type="ARBA" id="ARBA00022737"/>
    </source>
</evidence>
<dbReference type="SMART" id="SM00355">
    <property type="entry name" value="ZnF_C2H2"/>
    <property type="match status" value="3"/>
</dbReference>
<dbReference type="GO" id="GO:0005634">
    <property type="term" value="C:nucleus"/>
    <property type="evidence" value="ECO:0007669"/>
    <property type="project" value="TreeGrafter"/>
</dbReference>
<reference evidence="9" key="1">
    <citation type="submission" date="2011-08" db="EMBL/GenBank/DDBJ databases">
        <authorList>
            <person name="Rombauts S."/>
        </authorList>
    </citation>
    <scope>NUCLEOTIDE SEQUENCE</scope>
    <source>
        <strain evidence="9">London</strain>
    </source>
</reference>
<proteinExistence type="predicted"/>
<name>T1KM31_TETUR</name>
<feature type="domain" description="C2H2-type" evidence="7">
    <location>
        <begin position="113"/>
        <end position="141"/>
    </location>
</feature>
<keyword evidence="3 5" id="KW-0863">Zinc-finger</keyword>
<evidence type="ECO:0000256" key="5">
    <source>
        <dbReference type="PROSITE-ProRule" id="PRU00042"/>
    </source>
</evidence>
<dbReference type="InterPro" id="IPR013087">
    <property type="entry name" value="Znf_C2H2_type"/>
</dbReference>
<keyword evidence="1" id="KW-0479">Metal-binding</keyword>
<evidence type="ECO:0000256" key="6">
    <source>
        <dbReference type="SAM" id="MobiDB-lite"/>
    </source>
</evidence>
<dbReference type="PROSITE" id="PS50157">
    <property type="entry name" value="ZINC_FINGER_C2H2_2"/>
    <property type="match status" value="1"/>
</dbReference>
<dbReference type="EnsemblMetazoa" id="tetur15g00140.1">
    <property type="protein sequence ID" value="tetur15g00140.1"/>
    <property type="gene ID" value="tetur15g00140"/>
</dbReference>
<protein>
    <recommendedName>
        <fullName evidence="7">C2H2-type domain-containing protein</fullName>
    </recommendedName>
</protein>
<dbReference type="GO" id="GO:0000977">
    <property type="term" value="F:RNA polymerase II transcription regulatory region sequence-specific DNA binding"/>
    <property type="evidence" value="ECO:0007669"/>
    <property type="project" value="TreeGrafter"/>
</dbReference>
<dbReference type="AlphaFoldDB" id="T1KM31"/>
<feature type="compositionally biased region" description="Basic and acidic residues" evidence="6">
    <location>
        <begin position="331"/>
        <end position="340"/>
    </location>
</feature>
<evidence type="ECO:0000256" key="4">
    <source>
        <dbReference type="ARBA" id="ARBA00022833"/>
    </source>
</evidence>
<feature type="region of interest" description="Disordered" evidence="6">
    <location>
        <begin position="292"/>
        <end position="352"/>
    </location>
</feature>
<dbReference type="OMA" id="TRNCDEA"/>
<dbReference type="GO" id="GO:0008270">
    <property type="term" value="F:zinc ion binding"/>
    <property type="evidence" value="ECO:0007669"/>
    <property type="project" value="UniProtKB-KW"/>
</dbReference>
<organism evidence="8 9">
    <name type="scientific">Tetranychus urticae</name>
    <name type="common">Two-spotted spider mite</name>
    <dbReference type="NCBI Taxonomy" id="32264"/>
    <lineage>
        <taxon>Eukaryota</taxon>
        <taxon>Metazoa</taxon>
        <taxon>Ecdysozoa</taxon>
        <taxon>Arthropoda</taxon>
        <taxon>Chelicerata</taxon>
        <taxon>Arachnida</taxon>
        <taxon>Acari</taxon>
        <taxon>Acariformes</taxon>
        <taxon>Trombidiformes</taxon>
        <taxon>Prostigmata</taxon>
        <taxon>Eleutherengona</taxon>
        <taxon>Raphignathae</taxon>
        <taxon>Tetranychoidea</taxon>
        <taxon>Tetranychidae</taxon>
        <taxon>Tetranychus</taxon>
    </lineage>
</organism>
<evidence type="ECO:0000313" key="8">
    <source>
        <dbReference type="EnsemblMetazoa" id="tetur15g00140.1"/>
    </source>
</evidence>
<evidence type="ECO:0000256" key="1">
    <source>
        <dbReference type="ARBA" id="ARBA00022723"/>
    </source>
</evidence>
<keyword evidence="9" id="KW-1185">Reference proteome</keyword>
<dbReference type="Proteomes" id="UP000015104">
    <property type="component" value="Unassembled WGS sequence"/>
</dbReference>
<dbReference type="EMBL" id="CAEY01000236">
    <property type="status" value="NOT_ANNOTATED_CDS"/>
    <property type="molecule type" value="Genomic_DNA"/>
</dbReference>
<evidence type="ECO:0000256" key="3">
    <source>
        <dbReference type="ARBA" id="ARBA00022771"/>
    </source>
</evidence>
<feature type="compositionally biased region" description="Polar residues" evidence="6">
    <location>
        <begin position="305"/>
        <end position="327"/>
    </location>
</feature>
<dbReference type="OrthoDB" id="6522020at2759"/>
<dbReference type="PANTHER" id="PTHR24409">
    <property type="entry name" value="ZINC FINGER PROTEIN 142"/>
    <property type="match status" value="1"/>
</dbReference>
<sequence length="625" mass="71782">MSVNKEPTFIMVTPEGIQRGLLSEIKDCVVILERLQPDFIESCLNGGEEEAKIEPEFTIDLTQCSPDDYKTTAAKQSSLKLDQKLFCLFNLEEFDDRYEAVQAFYRELRYAPFRCVECDEATVELKDLVDHYVAHHPGEKLVKYKIEEIPAKERWVQKFIDYQMDCMNDDDEMLPNNIVNKYCPVCNQYDYILKSVQPKARLKVSSILDLNHINKHLRYNPYECALCKKRGKRYAISSVNKKAQDHLSHRHNIVNPTESHVKIHFQPSATIPELENFLRDYINIIKDSERHTVNKPTMKRKPLSGKSNRQNSNRGKQTGQLYKQASASYKKMKESRESVRNGKKANSRNLVEDAEDANLDDMETLSKDSHNFFCIFCSEKNLSDIYTAWGHYGNHLKYTPIVCQICNKRFTSDTTFRYHGIEHVEYSDLPFTRNCDEAIETWGHDFLEGIANDSEAKPEFASFCPVCEKIFSKPVDIPSINVTLVKSHVYSHLKYHPFECLKCQDQAQSTFVGDLDYQAALHLNAVHSLVVTPSEVSKYFVKTRGIESLDKLLKEHFDKIQYLIGTPILSNSNNCPTALSNVTINNEQLEMNDVAINSILHTLEETFGANTLNNLINSVEDSSGK</sequence>
<reference evidence="8" key="2">
    <citation type="submission" date="2015-06" db="UniProtKB">
        <authorList>
            <consortium name="EnsemblMetazoa"/>
        </authorList>
    </citation>
    <scope>IDENTIFICATION</scope>
</reference>
<evidence type="ECO:0000259" key="7">
    <source>
        <dbReference type="PROSITE" id="PS50157"/>
    </source>
</evidence>